<dbReference type="Proteomes" id="UP001184614">
    <property type="component" value="Unassembled WGS sequence"/>
</dbReference>
<reference evidence="1 2" key="1">
    <citation type="submission" date="2023-07" db="EMBL/GenBank/DDBJ databases">
        <title>Sorghum-associated microbial communities from plants grown in Nebraska, USA.</title>
        <authorList>
            <person name="Schachtman D."/>
        </authorList>
    </citation>
    <scope>NUCLEOTIDE SEQUENCE [LARGE SCALE GENOMIC DNA]</scope>
    <source>
        <strain evidence="1 2">DS1730</strain>
    </source>
</reference>
<comment type="caution">
    <text evidence="1">The sequence shown here is derived from an EMBL/GenBank/DDBJ whole genome shotgun (WGS) entry which is preliminary data.</text>
</comment>
<evidence type="ECO:0000313" key="1">
    <source>
        <dbReference type="EMBL" id="MDR6430979.1"/>
    </source>
</evidence>
<dbReference type="EMBL" id="JAVDQT010000001">
    <property type="protein sequence ID" value="MDR6430979.1"/>
    <property type="molecule type" value="Genomic_DNA"/>
</dbReference>
<evidence type="ECO:0000313" key="2">
    <source>
        <dbReference type="Proteomes" id="UP001184614"/>
    </source>
</evidence>
<organism evidence="1 2">
    <name type="scientific">Brucella pseudogrignonensis</name>
    <dbReference type="NCBI Taxonomy" id="419475"/>
    <lineage>
        <taxon>Bacteria</taxon>
        <taxon>Pseudomonadati</taxon>
        <taxon>Pseudomonadota</taxon>
        <taxon>Alphaproteobacteria</taxon>
        <taxon>Hyphomicrobiales</taxon>
        <taxon>Brucellaceae</taxon>
        <taxon>Brucella/Ochrobactrum group</taxon>
        <taxon>Brucella</taxon>
    </lineage>
</organism>
<proteinExistence type="predicted"/>
<keyword evidence="2" id="KW-1185">Reference proteome</keyword>
<name>A0ABU1M4M1_9HYPH</name>
<protein>
    <recommendedName>
        <fullName evidence="3">Transposase</fullName>
    </recommendedName>
</protein>
<accession>A0ABU1M4M1</accession>
<evidence type="ECO:0008006" key="3">
    <source>
        <dbReference type="Google" id="ProtNLM"/>
    </source>
</evidence>
<gene>
    <name evidence="1" type="ORF">J2782_000684</name>
</gene>
<sequence>MPTIHNSIDVFSSIEINFMRKCVEVSTDRLVVNKKSYDSDHLLSTVFSLYRNGIRDQKYLISLAMQIVSAEKSAPRTSRMLHPANNN</sequence>